<dbReference type="EMBL" id="JAHQIW010006592">
    <property type="protein sequence ID" value="KAJ1369534.1"/>
    <property type="molecule type" value="Genomic_DNA"/>
</dbReference>
<dbReference type="AlphaFoldDB" id="A0AAD5R4W8"/>
<sequence length="307" mass="34388">MTMAEGFWLFDGLEEEPYGLLPLVNLAGKGGPTSVKYVDRLGSYQWFLNDDTPTILVPGMPTESFFWPGGKLQQDYGVIVYDVNHLKVPNGSLDPVIIAAKLLGDKKRKPVDFGQFDFITDAVNLQKLFAFCQEAGDGLFRIDCERVGKTCILSRMEASDLMEIGHVTFDQNLKMKMTRPRGAHATGPFYQIIAYQFGTFRILVRYEVDCADYAAAKCPPVTVDASETLPERKKATENENIQVIEYGEIPRDIPLQVLTTYPQGAGFPFLHGHGYFLQMPIRKLSAGSKGLETLASHRSTRNKTFRK</sequence>
<evidence type="ECO:0000313" key="2">
    <source>
        <dbReference type="Proteomes" id="UP001196413"/>
    </source>
</evidence>
<dbReference type="PANTHER" id="PTHR35179:SF2">
    <property type="entry name" value="START DOMAIN-CONTAINING PROTEIN"/>
    <property type="match status" value="1"/>
</dbReference>
<organism evidence="1 2">
    <name type="scientific">Parelaphostrongylus tenuis</name>
    <name type="common">Meningeal worm</name>
    <dbReference type="NCBI Taxonomy" id="148309"/>
    <lineage>
        <taxon>Eukaryota</taxon>
        <taxon>Metazoa</taxon>
        <taxon>Ecdysozoa</taxon>
        <taxon>Nematoda</taxon>
        <taxon>Chromadorea</taxon>
        <taxon>Rhabditida</taxon>
        <taxon>Rhabditina</taxon>
        <taxon>Rhabditomorpha</taxon>
        <taxon>Strongyloidea</taxon>
        <taxon>Metastrongylidae</taxon>
        <taxon>Parelaphostrongylus</taxon>
    </lineage>
</organism>
<dbReference type="Proteomes" id="UP001196413">
    <property type="component" value="Unassembled WGS sequence"/>
</dbReference>
<dbReference type="PANTHER" id="PTHR35179">
    <property type="entry name" value="PROTEIN CBG02620"/>
    <property type="match status" value="1"/>
</dbReference>
<proteinExistence type="predicted"/>
<reference evidence="1" key="1">
    <citation type="submission" date="2021-06" db="EMBL/GenBank/DDBJ databases">
        <title>Parelaphostrongylus tenuis whole genome reference sequence.</title>
        <authorList>
            <person name="Garwood T.J."/>
            <person name="Larsen P.A."/>
            <person name="Fountain-Jones N.M."/>
            <person name="Garbe J.R."/>
            <person name="Macchietto M.G."/>
            <person name="Kania S.A."/>
            <person name="Gerhold R.W."/>
            <person name="Richards J.E."/>
            <person name="Wolf T.M."/>
        </authorList>
    </citation>
    <scope>NUCLEOTIDE SEQUENCE</scope>
    <source>
        <strain evidence="1">MNPRO001-30</strain>
        <tissue evidence="1">Meninges</tissue>
    </source>
</reference>
<comment type="caution">
    <text evidence="1">The sequence shown here is derived from an EMBL/GenBank/DDBJ whole genome shotgun (WGS) entry which is preliminary data.</text>
</comment>
<evidence type="ECO:0000313" key="1">
    <source>
        <dbReference type="EMBL" id="KAJ1369534.1"/>
    </source>
</evidence>
<accession>A0AAD5R4W8</accession>
<protein>
    <submittedName>
        <fullName evidence="1">Uncharacterized protein</fullName>
    </submittedName>
</protein>
<name>A0AAD5R4W8_PARTN</name>
<gene>
    <name evidence="1" type="ORF">KIN20_031018</name>
</gene>
<keyword evidence="2" id="KW-1185">Reference proteome</keyword>